<accession>A0A0C2XNH8</accession>
<name>A0A0C2XNH8_HEBCY</name>
<reference evidence="2" key="2">
    <citation type="submission" date="2015-01" db="EMBL/GenBank/DDBJ databases">
        <title>Evolutionary Origins and Diversification of the Mycorrhizal Mutualists.</title>
        <authorList>
            <consortium name="DOE Joint Genome Institute"/>
            <consortium name="Mycorrhizal Genomics Consortium"/>
            <person name="Kohler A."/>
            <person name="Kuo A."/>
            <person name="Nagy L.G."/>
            <person name="Floudas D."/>
            <person name="Copeland A."/>
            <person name="Barry K.W."/>
            <person name="Cichocki N."/>
            <person name="Veneault-Fourrey C."/>
            <person name="LaButti K."/>
            <person name="Lindquist E.A."/>
            <person name="Lipzen A."/>
            <person name="Lundell T."/>
            <person name="Morin E."/>
            <person name="Murat C."/>
            <person name="Riley R."/>
            <person name="Ohm R."/>
            <person name="Sun H."/>
            <person name="Tunlid A."/>
            <person name="Henrissat B."/>
            <person name="Grigoriev I.V."/>
            <person name="Hibbett D.S."/>
            <person name="Martin F."/>
        </authorList>
    </citation>
    <scope>NUCLEOTIDE SEQUENCE [LARGE SCALE GENOMIC DNA]</scope>
    <source>
        <strain evidence="2">h7</strain>
    </source>
</reference>
<sequence length="193" mass="21436">MVDVHSDLEEEDEENAEYMRTVQFGVTQEKVVDRLSQVINPLLYFLFFLPSEMIGVGGLVYGNSFGAGLQYHEWTSFISDNEFCFRACVGARATSLCNHIYDLMGCYWNIPANYNANQFEDCTGNAALPMGVYGTRTWYQGVKPTPGPHPAPSSSNCKPLQTVSVSPALRRRDNMVKRHALPAFPGATPAPVM</sequence>
<reference evidence="1 2" key="1">
    <citation type="submission" date="2014-04" db="EMBL/GenBank/DDBJ databases">
        <authorList>
            <consortium name="DOE Joint Genome Institute"/>
            <person name="Kuo A."/>
            <person name="Gay G."/>
            <person name="Dore J."/>
            <person name="Kohler A."/>
            <person name="Nagy L.G."/>
            <person name="Floudas D."/>
            <person name="Copeland A."/>
            <person name="Barry K.W."/>
            <person name="Cichocki N."/>
            <person name="Veneault-Fourrey C."/>
            <person name="LaButti K."/>
            <person name="Lindquist E.A."/>
            <person name="Lipzen A."/>
            <person name="Lundell T."/>
            <person name="Morin E."/>
            <person name="Murat C."/>
            <person name="Sun H."/>
            <person name="Tunlid A."/>
            <person name="Henrissat B."/>
            <person name="Grigoriev I.V."/>
            <person name="Hibbett D.S."/>
            <person name="Martin F."/>
            <person name="Nordberg H.P."/>
            <person name="Cantor M.N."/>
            <person name="Hua S.X."/>
        </authorList>
    </citation>
    <scope>NUCLEOTIDE SEQUENCE [LARGE SCALE GENOMIC DNA]</scope>
    <source>
        <strain evidence="2">h7</strain>
    </source>
</reference>
<dbReference type="AlphaFoldDB" id="A0A0C2XNH8"/>
<dbReference type="OrthoDB" id="3041344at2759"/>
<organism evidence="1 2">
    <name type="scientific">Hebeloma cylindrosporum</name>
    <dbReference type="NCBI Taxonomy" id="76867"/>
    <lineage>
        <taxon>Eukaryota</taxon>
        <taxon>Fungi</taxon>
        <taxon>Dikarya</taxon>
        <taxon>Basidiomycota</taxon>
        <taxon>Agaricomycotina</taxon>
        <taxon>Agaricomycetes</taxon>
        <taxon>Agaricomycetidae</taxon>
        <taxon>Agaricales</taxon>
        <taxon>Agaricineae</taxon>
        <taxon>Hymenogastraceae</taxon>
        <taxon>Hebeloma</taxon>
    </lineage>
</organism>
<keyword evidence="2" id="KW-1185">Reference proteome</keyword>
<gene>
    <name evidence="1" type="ORF">M413DRAFT_29398</name>
</gene>
<dbReference type="EMBL" id="KN831786">
    <property type="protein sequence ID" value="KIM39213.1"/>
    <property type="molecule type" value="Genomic_DNA"/>
</dbReference>
<evidence type="ECO:0000313" key="1">
    <source>
        <dbReference type="EMBL" id="KIM39213.1"/>
    </source>
</evidence>
<evidence type="ECO:0000313" key="2">
    <source>
        <dbReference type="Proteomes" id="UP000053424"/>
    </source>
</evidence>
<dbReference type="Proteomes" id="UP000053424">
    <property type="component" value="Unassembled WGS sequence"/>
</dbReference>
<dbReference type="HOGENOM" id="CLU_1408935_0_0_1"/>
<protein>
    <submittedName>
        <fullName evidence="1">Uncharacterized protein</fullName>
    </submittedName>
</protein>
<dbReference type="STRING" id="686832.A0A0C2XNH8"/>
<proteinExistence type="predicted"/>